<evidence type="ECO:0000313" key="3">
    <source>
        <dbReference type="Proteomes" id="UP000564964"/>
    </source>
</evidence>
<dbReference type="Proteomes" id="UP000564964">
    <property type="component" value="Unassembled WGS sequence"/>
</dbReference>
<gene>
    <name evidence="1" type="ORF">HA252_05830</name>
    <name evidence="2" type="ORF">J4203_04250</name>
</gene>
<dbReference type="InterPro" id="IPR038594">
    <property type="entry name" value="SepF-like_sf"/>
</dbReference>
<organism evidence="1 3">
    <name type="scientific">Candidatus Iainarchaeum sp</name>
    <dbReference type="NCBI Taxonomy" id="3101447"/>
    <lineage>
        <taxon>Archaea</taxon>
        <taxon>Candidatus Iainarchaeota</taxon>
        <taxon>Candidatus Iainarchaeia</taxon>
        <taxon>Candidatus Iainarchaeales</taxon>
        <taxon>Candidatus Iainarchaeaceae</taxon>
        <taxon>Candidatus Iainarchaeum</taxon>
    </lineage>
</organism>
<name>A0A7J4JNV8_9ARCH</name>
<reference evidence="2" key="3">
    <citation type="submission" date="2021-05" db="EMBL/GenBank/DDBJ databases">
        <title>Protein family content uncovers lineage relationships and bacterial pathway maintenance mechanisms in DPANN archaea.</title>
        <authorList>
            <person name="Castelle C.J."/>
            <person name="Meheust R."/>
            <person name="Jaffe A.L."/>
            <person name="Seitz K."/>
            <person name="Gong X."/>
            <person name="Baker B.J."/>
            <person name="Banfield J.F."/>
        </authorList>
    </citation>
    <scope>NUCLEOTIDE SEQUENCE</scope>
    <source>
        <strain evidence="2">RIFCSPLOWO2_01_FULL_58_19</strain>
    </source>
</reference>
<dbReference type="GO" id="GO:0051301">
    <property type="term" value="P:cell division"/>
    <property type="evidence" value="ECO:0007669"/>
    <property type="project" value="UniProtKB-KW"/>
</dbReference>
<reference evidence="1" key="1">
    <citation type="journal article" date="2020" name="bioRxiv">
        <title>A rank-normalized archaeal taxonomy based on genome phylogeny resolves widespread incomplete and uneven classifications.</title>
        <authorList>
            <person name="Rinke C."/>
            <person name="Chuvochina M."/>
            <person name="Mussig A.J."/>
            <person name="Chaumeil P.-A."/>
            <person name="Waite D.W."/>
            <person name="Whitman W.B."/>
            <person name="Parks D.H."/>
            <person name="Hugenholtz P."/>
        </authorList>
    </citation>
    <scope>NUCLEOTIDE SEQUENCE</scope>
    <source>
        <strain evidence="1">UBA10219</strain>
    </source>
</reference>
<accession>A0A7J4JNV8</accession>
<dbReference type="Proteomes" id="UP000678237">
    <property type="component" value="Unassembled WGS sequence"/>
</dbReference>
<evidence type="ECO:0000313" key="1">
    <source>
        <dbReference type="EMBL" id="HIH16896.1"/>
    </source>
</evidence>
<keyword evidence="1" id="KW-0132">Cell division</keyword>
<dbReference type="EMBL" id="JAGVWE010000004">
    <property type="protein sequence ID" value="MBS3063059.1"/>
    <property type="molecule type" value="Genomic_DNA"/>
</dbReference>
<protein>
    <submittedName>
        <fullName evidence="1">Cell division protein SepF</fullName>
    </submittedName>
</protein>
<dbReference type="EMBL" id="DUGH01000139">
    <property type="protein sequence ID" value="HIH16896.1"/>
    <property type="molecule type" value="Genomic_DNA"/>
</dbReference>
<dbReference type="Pfam" id="PF04472">
    <property type="entry name" value="SepF"/>
    <property type="match status" value="1"/>
</dbReference>
<sequence length="120" mass="13762">MGFLEKILKPKTSEIDIEEFLNNLDVEEESMYDNADAFVKPMTLEKDTDKDMVIDEVKKGNIILLNIADLSKRNAVKLRDMVNLIKKQVDALDGDIARISQDRVLITPARVKIIKKRETM</sequence>
<evidence type="ECO:0000313" key="2">
    <source>
        <dbReference type="EMBL" id="MBS3063059.1"/>
    </source>
</evidence>
<proteinExistence type="predicted"/>
<comment type="caution">
    <text evidence="1">The sequence shown here is derived from an EMBL/GenBank/DDBJ whole genome shotgun (WGS) entry which is preliminary data.</text>
</comment>
<reference evidence="2" key="2">
    <citation type="submission" date="2021-03" db="EMBL/GenBank/DDBJ databases">
        <authorList>
            <person name="Jaffe A."/>
        </authorList>
    </citation>
    <scope>NUCLEOTIDE SEQUENCE</scope>
    <source>
        <strain evidence="2">RIFCSPLOWO2_01_FULL_58_19</strain>
    </source>
</reference>
<dbReference type="InterPro" id="IPR007561">
    <property type="entry name" value="Cell_div_SepF/SepF-rel"/>
</dbReference>
<dbReference type="Gene3D" id="3.30.110.150">
    <property type="entry name" value="SepF-like protein"/>
    <property type="match status" value="1"/>
</dbReference>
<dbReference type="AlphaFoldDB" id="A0A7J4JNV8"/>
<keyword evidence="1" id="KW-0131">Cell cycle</keyword>